<comment type="caution">
    <text evidence="1">The sequence shown here is derived from an EMBL/GenBank/DDBJ whole genome shotgun (WGS) entry which is preliminary data.</text>
</comment>
<dbReference type="RefSeq" id="WP_194031256.1">
    <property type="nucleotide sequence ID" value="NZ_JADEWZ010000039.1"/>
</dbReference>
<keyword evidence="2" id="KW-1185">Reference proteome</keyword>
<name>A0A8J7DZF2_9CYAN</name>
<dbReference type="EMBL" id="JADEWZ010000039">
    <property type="protein sequence ID" value="MBE9118167.1"/>
    <property type="molecule type" value="Genomic_DNA"/>
</dbReference>
<evidence type="ECO:0000313" key="1">
    <source>
        <dbReference type="EMBL" id="MBE9118167.1"/>
    </source>
</evidence>
<sequence length="154" mass="18012">MTNLKNSGIANNLACKTTCLSITIVGHKLNPDEITRILKIEPTRGYSKVSVWHSHGFKRERKMGHWSFDTKFFLESTSVEKHARFLLERFEEKSSVLQSLCERYSVVISIWWELWECYGGFSLDACTLQRLSQLCKRVDFYLISFFDEDENEQG</sequence>
<protein>
    <submittedName>
        <fullName evidence="1">DUF4279 domain-containing protein</fullName>
    </submittedName>
</protein>
<accession>A0A8J7DZF2</accession>
<proteinExistence type="predicted"/>
<reference evidence="1" key="1">
    <citation type="submission" date="2020-10" db="EMBL/GenBank/DDBJ databases">
        <authorList>
            <person name="Castelo-Branco R."/>
            <person name="Eusebio N."/>
            <person name="Adriana R."/>
            <person name="Vieira A."/>
            <person name="Brugerolle De Fraissinette N."/>
            <person name="Rezende De Castro R."/>
            <person name="Schneider M.P."/>
            <person name="Vasconcelos V."/>
            <person name="Leao P.N."/>
        </authorList>
    </citation>
    <scope>NUCLEOTIDE SEQUENCE</scope>
    <source>
        <strain evidence="1">LEGE 07157</strain>
    </source>
</reference>
<evidence type="ECO:0000313" key="2">
    <source>
        <dbReference type="Proteomes" id="UP000654482"/>
    </source>
</evidence>
<dbReference type="Proteomes" id="UP000654482">
    <property type="component" value="Unassembled WGS sequence"/>
</dbReference>
<dbReference type="Pfam" id="PF14106">
    <property type="entry name" value="DUF4279"/>
    <property type="match status" value="1"/>
</dbReference>
<gene>
    <name evidence="1" type="ORF">IQ249_19935</name>
</gene>
<dbReference type="AlphaFoldDB" id="A0A8J7DZF2"/>
<dbReference type="InterPro" id="IPR025459">
    <property type="entry name" value="DUF4279"/>
</dbReference>
<organism evidence="1 2">
    <name type="scientific">Lusitaniella coriacea LEGE 07157</name>
    <dbReference type="NCBI Taxonomy" id="945747"/>
    <lineage>
        <taxon>Bacteria</taxon>
        <taxon>Bacillati</taxon>
        <taxon>Cyanobacteriota</taxon>
        <taxon>Cyanophyceae</taxon>
        <taxon>Spirulinales</taxon>
        <taxon>Lusitaniellaceae</taxon>
        <taxon>Lusitaniella</taxon>
    </lineage>
</organism>